<dbReference type="Gene3D" id="3.30.160.250">
    <property type="match status" value="1"/>
</dbReference>
<dbReference type="GO" id="GO:0006355">
    <property type="term" value="P:regulation of DNA-templated transcription"/>
    <property type="evidence" value="ECO:0007669"/>
    <property type="project" value="InterPro"/>
</dbReference>
<sequence length="170" mass="19243">MQREKDMTNPNKYSTSVYWSDEDEGYIAVVPEFPGLSAFGETKEEAIREAADATDGFIETYKEQGKKLPEIRKIHTHSGNIKIRIPRSLHAALSLAAEHEGISLNSLIMSILSTWIGTQQYIEATINKISIDVLLGIEKTKIYNNEQSYKHEILGNNFILQTKPLQQIAY</sequence>
<dbReference type="PANTHER" id="PTHR34504:SF2">
    <property type="entry name" value="UPF0150 PROTEIN SSL0259"/>
    <property type="match status" value="1"/>
</dbReference>
<organism evidence="1">
    <name type="scientific">Siphoviridae sp. ct8Hx23</name>
    <dbReference type="NCBI Taxonomy" id="2825360"/>
    <lineage>
        <taxon>Viruses</taxon>
        <taxon>Duplodnaviria</taxon>
        <taxon>Heunggongvirae</taxon>
        <taxon>Uroviricota</taxon>
        <taxon>Caudoviricetes</taxon>
    </lineage>
</organism>
<dbReference type="InterPro" id="IPR013321">
    <property type="entry name" value="Arc_rbn_hlx_hlx"/>
</dbReference>
<dbReference type="SUPFAM" id="SSF143100">
    <property type="entry name" value="TTHA1013/TTHA0281-like"/>
    <property type="match status" value="1"/>
</dbReference>
<dbReference type="Pfam" id="PF05534">
    <property type="entry name" value="HicB"/>
    <property type="match status" value="1"/>
</dbReference>
<name>A0A8S5P710_9CAUD</name>
<dbReference type="EMBL" id="BK015355">
    <property type="protein sequence ID" value="DAE02878.1"/>
    <property type="molecule type" value="Genomic_DNA"/>
</dbReference>
<dbReference type="Gene3D" id="1.10.1220.10">
    <property type="entry name" value="Met repressor-like"/>
    <property type="match status" value="1"/>
</dbReference>
<dbReference type="InterPro" id="IPR051404">
    <property type="entry name" value="TA_system_antitoxin"/>
</dbReference>
<protein>
    <submittedName>
        <fullName evidence="1">Putative nuclease of the RNAse H fold, HicB family</fullName>
    </submittedName>
</protein>
<dbReference type="InterPro" id="IPR010985">
    <property type="entry name" value="Ribbon_hlx_hlx"/>
</dbReference>
<dbReference type="PANTHER" id="PTHR34504">
    <property type="entry name" value="ANTITOXIN HICB"/>
    <property type="match status" value="1"/>
</dbReference>
<dbReference type="InterPro" id="IPR008651">
    <property type="entry name" value="Uncharacterised_HicB"/>
</dbReference>
<dbReference type="SUPFAM" id="SSF47598">
    <property type="entry name" value="Ribbon-helix-helix"/>
    <property type="match status" value="1"/>
</dbReference>
<dbReference type="InterPro" id="IPR035069">
    <property type="entry name" value="TTHA1013/TTHA0281-like"/>
</dbReference>
<proteinExistence type="predicted"/>
<evidence type="ECO:0000313" key="1">
    <source>
        <dbReference type="EMBL" id="DAE02878.1"/>
    </source>
</evidence>
<reference evidence="1" key="1">
    <citation type="journal article" date="2021" name="Proc. Natl. Acad. Sci. U.S.A.">
        <title>A Catalog of Tens of Thousands of Viruses from Human Metagenomes Reveals Hidden Associations with Chronic Diseases.</title>
        <authorList>
            <person name="Tisza M.J."/>
            <person name="Buck C.B."/>
        </authorList>
    </citation>
    <scope>NUCLEOTIDE SEQUENCE</scope>
    <source>
        <strain evidence="1">Ct8Hx23</strain>
    </source>
</reference>
<accession>A0A8S5P710</accession>